<protein>
    <submittedName>
        <fullName evidence="1">Uncharacterized protein</fullName>
    </submittedName>
</protein>
<accession>A0A2S4KVF1</accession>
<organism evidence="1 2">
    <name type="scientific">Tolypocladium paradoxum</name>
    <dbReference type="NCBI Taxonomy" id="94208"/>
    <lineage>
        <taxon>Eukaryota</taxon>
        <taxon>Fungi</taxon>
        <taxon>Dikarya</taxon>
        <taxon>Ascomycota</taxon>
        <taxon>Pezizomycotina</taxon>
        <taxon>Sordariomycetes</taxon>
        <taxon>Hypocreomycetidae</taxon>
        <taxon>Hypocreales</taxon>
        <taxon>Ophiocordycipitaceae</taxon>
        <taxon>Tolypocladium</taxon>
    </lineage>
</organism>
<dbReference type="Pfam" id="PF12505">
    <property type="entry name" value="DUF3712"/>
    <property type="match status" value="1"/>
</dbReference>
<dbReference type="Proteomes" id="UP000237481">
    <property type="component" value="Unassembled WGS sequence"/>
</dbReference>
<dbReference type="AlphaFoldDB" id="A0A2S4KVF1"/>
<dbReference type="EMBL" id="PKSG01000572">
    <property type="protein sequence ID" value="POR34150.1"/>
    <property type="molecule type" value="Genomic_DNA"/>
</dbReference>
<sequence length="289" mass="31983">MMVASSVLFTTFARPILQYPFAPDHTSPPRLVAIMDSLIQYLLDRSRLEVSLIRITGATEDSCVVTVECRLTKTGPISSTMSSMVIELTFNGFCFAKMELPEVKTSIWGTQVTVRDQRLEILDKAIFKAYLRSVIVDDDTNFQLENGDCTVTALGIRAHCNYCLNIPIRGMMGPKASVVSLEREGDDMTMVVAVENPSPVEIDHGMTLFELRNAEGALMVELRGNLQIVRGTCECTMRGKVNAGVASSLRTRLVGVCAEGSSWCRETAEYFDVGLDMKPEFVGVFEREP</sequence>
<gene>
    <name evidence="1" type="ORF">TPAR_05670</name>
</gene>
<evidence type="ECO:0000313" key="1">
    <source>
        <dbReference type="EMBL" id="POR34150.1"/>
    </source>
</evidence>
<name>A0A2S4KVF1_9HYPO</name>
<comment type="caution">
    <text evidence="1">The sequence shown here is derived from an EMBL/GenBank/DDBJ whole genome shotgun (WGS) entry which is preliminary data.</text>
</comment>
<keyword evidence="2" id="KW-1185">Reference proteome</keyword>
<reference evidence="1 2" key="1">
    <citation type="submission" date="2018-01" db="EMBL/GenBank/DDBJ databases">
        <title>Harnessing the power of phylogenomics to disentangle the directionality and signatures of interkingdom host jumping in the parasitic fungal genus Tolypocladium.</title>
        <authorList>
            <person name="Quandt C.A."/>
            <person name="Patterson W."/>
            <person name="Spatafora J.W."/>
        </authorList>
    </citation>
    <scope>NUCLEOTIDE SEQUENCE [LARGE SCALE GENOMIC DNA]</scope>
    <source>
        <strain evidence="1 2">NRBC 100945</strain>
    </source>
</reference>
<dbReference type="OrthoDB" id="10039566at2759"/>
<dbReference type="InterPro" id="IPR022185">
    <property type="entry name" value="DUF3712"/>
</dbReference>
<proteinExistence type="predicted"/>
<evidence type="ECO:0000313" key="2">
    <source>
        <dbReference type="Proteomes" id="UP000237481"/>
    </source>
</evidence>